<dbReference type="InterPro" id="IPR051561">
    <property type="entry name" value="FRAS1_ECM"/>
</dbReference>
<dbReference type="PANTHER" id="PTHR45739:SF12">
    <property type="entry name" value="CHONDROITIN SULFATE PROTEOGLYCAN 4-LIKE ISOFORM X2"/>
    <property type="match status" value="1"/>
</dbReference>
<feature type="region of interest" description="Disordered" evidence="1">
    <location>
        <begin position="1033"/>
        <end position="1072"/>
    </location>
</feature>
<evidence type="ECO:0000313" key="3">
    <source>
        <dbReference type="Proteomes" id="UP000887563"/>
    </source>
</evidence>
<organism evidence="3 4">
    <name type="scientific">Meloidogyne incognita</name>
    <name type="common">Southern root-knot nematode worm</name>
    <name type="synonym">Oxyuris incognita</name>
    <dbReference type="NCBI Taxonomy" id="6306"/>
    <lineage>
        <taxon>Eukaryota</taxon>
        <taxon>Metazoa</taxon>
        <taxon>Ecdysozoa</taxon>
        <taxon>Nematoda</taxon>
        <taxon>Chromadorea</taxon>
        <taxon>Rhabditida</taxon>
        <taxon>Tylenchina</taxon>
        <taxon>Tylenchomorpha</taxon>
        <taxon>Tylenchoidea</taxon>
        <taxon>Meloidogynidae</taxon>
        <taxon>Meloidogyninae</taxon>
        <taxon>Meloidogyne</taxon>
        <taxon>Meloidogyne incognita group</taxon>
    </lineage>
</organism>
<evidence type="ECO:0000256" key="1">
    <source>
        <dbReference type="SAM" id="MobiDB-lite"/>
    </source>
</evidence>
<feature type="compositionally biased region" description="Basic and acidic residues" evidence="1">
    <location>
        <begin position="1048"/>
        <end position="1072"/>
    </location>
</feature>
<dbReference type="WBParaSite" id="Minc3s00776g17192">
    <property type="protein sequence ID" value="Minc3s00776g17192"/>
    <property type="gene ID" value="Minc3s00776g17192"/>
</dbReference>
<dbReference type="PANTHER" id="PTHR45739">
    <property type="entry name" value="MATRIX PROTEIN, PUTATIVE-RELATED"/>
    <property type="match status" value="1"/>
</dbReference>
<keyword evidence="2" id="KW-0812">Transmembrane</keyword>
<feature type="region of interest" description="Disordered" evidence="1">
    <location>
        <begin position="769"/>
        <end position="792"/>
    </location>
</feature>
<keyword evidence="3" id="KW-1185">Reference proteome</keyword>
<evidence type="ECO:0000313" key="4">
    <source>
        <dbReference type="WBParaSite" id="Minc3s00776g17192"/>
    </source>
</evidence>
<feature type="compositionally biased region" description="Polar residues" evidence="1">
    <location>
        <begin position="869"/>
        <end position="881"/>
    </location>
</feature>
<keyword evidence="2" id="KW-1133">Transmembrane helix</keyword>
<dbReference type="GO" id="GO:0009653">
    <property type="term" value="P:anatomical structure morphogenesis"/>
    <property type="evidence" value="ECO:0007669"/>
    <property type="project" value="TreeGrafter"/>
</dbReference>
<sequence length="1072" mass="122912">MEEKKEIEDNLDFNNEYLGKQLILKRNKPIILDNTFNETFVYLTSEYLQIESSNLPANKIQFLVWHPKGGIIQYLDNNEVINNAKTIINFTQEDINKGKIIFNFDNILQQNFDKGENEEIAGFYFLYSDGVIQSNVEWFSIQQKTKNIEENNKFESKIPTKLENFELERNLILKTTPGFPAIIGQEILKVAGNIESNQVNYRLTTPPNHGRLFLRGAQEKLEHFTQADINSNKLIYQSSASIGSWKLMDEFGFKIYSSINTFNDENDSKEFKLIIENAYSNIEKKDFNKLIEYKNISVTKGGSVSINKSHLNLTKLAEYTEDSILIQLQKPPQNGWLQRLDNDNLENLESEEGMNGDGRNNKYKWNKALEIEQIHSGSYLLYKHLNGNKSNENKEDNFTLIIYGNIGNSENEIKIEMFVNIIESSELLKIHHFPQELTIVSGGSIQLNSNLISASHSTLDDSSIYFNIIQPPQNGIRIILKEDSPSLSSFSSLVNFTQKQINEGYIWLEHTPINEKQSWDVIGHSLVLIIRIEPLALQLRNFTDITYIQGKNYVILNRSHLGAESNGDRSRIYYNITKSPENGTFYWVNGEKELNGFTQLNIDNNEVLYSQMNMNSYQDSFEFILSNDELELLPKKAIIKVLPIFKPPTFVINSRTILQLGLSHLNASELEGSSPRYLILPDGVPRDGRFFVHPHSNESTLFFTHDDIVNGRLYFHAFDVKYRTVNNVILELRSDRVQPALIHWPIIIRPSDNIDTVNEIQSGIVEEEREHQYKSQPKQQNQKTFLDNQIIPPPPPDMNYHFPIAILIAVVLLVVGILLCRKKTPSEDIASSEEGDDNTRYQQQKSNGTDSFRERNGSSKHKKFAPENGINQNLDSSKNQQKLSVPSSCLISENEIRPKNILESTVYAAINNKQHKDSIVSRKIAQETESTFYSDDGGVYVGEENKKKKLELPLLITPSSTAYYATATIPSIISNQSDITYLHTGTLKEKDLHSKRRRDSSRPSILSMRNDSKERQQLLASAVNEAFANTRSADGRRKEFLIPNEDNEQLKIEQENEEKGKKERGKSTEFWV</sequence>
<feature type="region of interest" description="Disordered" evidence="1">
    <location>
        <begin position="990"/>
        <end position="1013"/>
    </location>
</feature>
<name>A0A914LXE1_MELIC</name>
<dbReference type="Proteomes" id="UP000887563">
    <property type="component" value="Unplaced"/>
</dbReference>
<feature type="region of interest" description="Disordered" evidence="1">
    <location>
        <begin position="826"/>
        <end position="881"/>
    </location>
</feature>
<proteinExistence type="predicted"/>
<protein>
    <submittedName>
        <fullName evidence="4">Chondroitin sulfate proteoglycan 4</fullName>
    </submittedName>
</protein>
<feature type="compositionally biased region" description="Polar residues" evidence="1">
    <location>
        <begin position="774"/>
        <end position="787"/>
    </location>
</feature>
<evidence type="ECO:0000256" key="2">
    <source>
        <dbReference type="SAM" id="Phobius"/>
    </source>
</evidence>
<accession>A0A914LXE1</accession>
<dbReference type="AlphaFoldDB" id="A0A914LXE1"/>
<keyword evidence="2" id="KW-0472">Membrane</keyword>
<reference evidence="4" key="1">
    <citation type="submission" date="2022-11" db="UniProtKB">
        <authorList>
            <consortium name="WormBaseParasite"/>
        </authorList>
    </citation>
    <scope>IDENTIFICATION</scope>
</reference>
<dbReference type="Pfam" id="PF16184">
    <property type="entry name" value="Cadherin_3"/>
    <property type="match status" value="4"/>
</dbReference>
<feature type="transmembrane region" description="Helical" evidence="2">
    <location>
        <begin position="800"/>
        <end position="820"/>
    </location>
</feature>
<feature type="compositionally biased region" description="Polar residues" evidence="1">
    <location>
        <begin position="840"/>
        <end position="850"/>
    </location>
</feature>